<reference evidence="2" key="2">
    <citation type="submission" date="2020-05" db="EMBL/GenBank/DDBJ databases">
        <authorList>
            <person name="Kim H.-S."/>
            <person name="Proctor R.H."/>
            <person name="Brown D.W."/>
        </authorList>
    </citation>
    <scope>NUCLEOTIDE SEQUENCE</scope>
    <source>
        <strain evidence="2">NRRL 22465</strain>
    </source>
</reference>
<dbReference type="Gene3D" id="3.40.630.30">
    <property type="match status" value="1"/>
</dbReference>
<accession>A0A8H4UI09</accession>
<reference evidence="2" key="1">
    <citation type="journal article" date="2020" name="BMC Genomics">
        <title>Correction to: Identification and distribution of gene clusters required for synthesis of sphingolipid metabolism inhibitors in diverse species of the filamentous fungus Fusarium.</title>
        <authorList>
            <person name="Kim H.S."/>
            <person name="Lohmar J.M."/>
            <person name="Busman M."/>
            <person name="Brown D.W."/>
            <person name="Naumann T.A."/>
            <person name="Divon H.H."/>
            <person name="Lysoe E."/>
            <person name="Uhlig S."/>
            <person name="Proctor R.H."/>
        </authorList>
    </citation>
    <scope>NUCLEOTIDE SEQUENCE</scope>
    <source>
        <strain evidence="2">NRRL 22465</strain>
    </source>
</reference>
<gene>
    <name evidence="2" type="ORF">FZEAL_6593</name>
</gene>
<dbReference type="EMBL" id="JABEYC010000488">
    <property type="protein sequence ID" value="KAF4976787.1"/>
    <property type="molecule type" value="Genomic_DNA"/>
</dbReference>
<dbReference type="InterPro" id="IPR016181">
    <property type="entry name" value="Acyl_CoA_acyltransferase"/>
</dbReference>
<keyword evidence="3" id="KW-1185">Reference proteome</keyword>
<feature type="domain" description="N-acetyltransferase" evidence="1">
    <location>
        <begin position="54"/>
        <end position="232"/>
    </location>
</feature>
<proteinExistence type="predicted"/>
<dbReference type="OrthoDB" id="410198at2759"/>
<dbReference type="PROSITE" id="PS51186">
    <property type="entry name" value="GNAT"/>
    <property type="match status" value="1"/>
</dbReference>
<organism evidence="2 3">
    <name type="scientific">Fusarium zealandicum</name>
    <dbReference type="NCBI Taxonomy" id="1053134"/>
    <lineage>
        <taxon>Eukaryota</taxon>
        <taxon>Fungi</taxon>
        <taxon>Dikarya</taxon>
        <taxon>Ascomycota</taxon>
        <taxon>Pezizomycotina</taxon>
        <taxon>Sordariomycetes</taxon>
        <taxon>Hypocreomycetidae</taxon>
        <taxon>Hypocreales</taxon>
        <taxon>Nectriaceae</taxon>
        <taxon>Fusarium</taxon>
        <taxon>Fusarium staphyleae species complex</taxon>
    </lineage>
</organism>
<dbReference type="GO" id="GO:0016747">
    <property type="term" value="F:acyltransferase activity, transferring groups other than amino-acyl groups"/>
    <property type="evidence" value="ECO:0007669"/>
    <property type="project" value="InterPro"/>
</dbReference>
<dbReference type="SUPFAM" id="SSF55729">
    <property type="entry name" value="Acyl-CoA N-acyltransferases (Nat)"/>
    <property type="match status" value="1"/>
</dbReference>
<dbReference type="AlphaFoldDB" id="A0A8H4UI09"/>
<evidence type="ECO:0000259" key="1">
    <source>
        <dbReference type="PROSITE" id="PS51186"/>
    </source>
</evidence>
<dbReference type="Proteomes" id="UP000635477">
    <property type="component" value="Unassembled WGS sequence"/>
</dbReference>
<dbReference type="PANTHER" id="PTHR42791">
    <property type="entry name" value="GNAT FAMILY ACETYLTRANSFERASE"/>
    <property type="match status" value="1"/>
</dbReference>
<protein>
    <recommendedName>
        <fullName evidence="1">N-acetyltransferase domain-containing protein</fullName>
    </recommendedName>
</protein>
<evidence type="ECO:0000313" key="2">
    <source>
        <dbReference type="EMBL" id="KAF4976787.1"/>
    </source>
</evidence>
<dbReference type="PANTHER" id="PTHR42791:SF16">
    <property type="entry name" value="N-ACETYLTRANSFERASE DOMAIN-CONTAINING PROTEIN"/>
    <property type="match status" value="1"/>
</dbReference>
<sequence>MSPTYHLRPGTSSDIQAAAELYVQSFAKEELLDYMFPGRDVDPTPFDTWALRRFRIRYWTPGYILTMLDAHHEDGHDETRSVGFTWWHRPTESLSFRQRWLSPYAWFAPVVRSLLDLHSYIFPVHSVDQHRVAIYDRVFATIEPTILNSPRRCSAWYLSSLGVSPNAQGRGLGSLLLQDGLREADREGVCTWLVGLRGLDTFYSRFGYVEVARANVGELKDWDGGVIMFRGE</sequence>
<dbReference type="InterPro" id="IPR000182">
    <property type="entry name" value="GNAT_dom"/>
</dbReference>
<dbReference type="CDD" id="cd04301">
    <property type="entry name" value="NAT_SF"/>
    <property type="match status" value="1"/>
</dbReference>
<dbReference type="InterPro" id="IPR052523">
    <property type="entry name" value="Trichothecene_AcTrans"/>
</dbReference>
<dbReference type="Pfam" id="PF13508">
    <property type="entry name" value="Acetyltransf_7"/>
    <property type="match status" value="1"/>
</dbReference>
<comment type="caution">
    <text evidence="2">The sequence shown here is derived from an EMBL/GenBank/DDBJ whole genome shotgun (WGS) entry which is preliminary data.</text>
</comment>
<name>A0A8H4UI09_9HYPO</name>
<evidence type="ECO:0000313" key="3">
    <source>
        <dbReference type="Proteomes" id="UP000635477"/>
    </source>
</evidence>